<keyword evidence="1" id="KW-1133">Transmembrane helix</keyword>
<evidence type="ECO:0000313" key="3">
    <source>
        <dbReference type="Proteomes" id="UP001454086"/>
    </source>
</evidence>
<keyword evidence="1" id="KW-0812">Transmembrane</keyword>
<evidence type="ECO:0000256" key="1">
    <source>
        <dbReference type="SAM" id="Phobius"/>
    </source>
</evidence>
<dbReference type="Proteomes" id="UP001454086">
    <property type="component" value="Unassembled WGS sequence"/>
</dbReference>
<feature type="transmembrane region" description="Helical" evidence="1">
    <location>
        <begin position="20"/>
        <end position="47"/>
    </location>
</feature>
<evidence type="ECO:0000313" key="2">
    <source>
        <dbReference type="EMBL" id="MEQ2425853.1"/>
    </source>
</evidence>
<gene>
    <name evidence="2" type="ORF">WMQ36_12805</name>
</gene>
<accession>A0ABV1D7Y5</accession>
<dbReference type="EMBL" id="JBBMFM010000043">
    <property type="protein sequence ID" value="MEQ2425853.1"/>
    <property type="molecule type" value="Genomic_DNA"/>
</dbReference>
<feature type="transmembrane region" description="Helical" evidence="1">
    <location>
        <begin position="59"/>
        <end position="80"/>
    </location>
</feature>
<sequence length="88" mass="9842">MMDKIKSVFNSEKGMAAVNLLFLLSLLIRNSGIIFIACTAWIAYLVYSIRNTSSIAVKIANGIFIALAIFMIAVNLYFMLDYYGAFSR</sequence>
<reference evidence="2 3" key="1">
    <citation type="submission" date="2024-03" db="EMBL/GenBank/DDBJ databases">
        <title>Human intestinal bacterial collection.</title>
        <authorList>
            <person name="Pauvert C."/>
            <person name="Hitch T.C.A."/>
            <person name="Clavel T."/>
        </authorList>
    </citation>
    <scope>NUCLEOTIDE SEQUENCE [LARGE SCALE GENOMIC DNA]</scope>
    <source>
        <strain evidence="2 3">CLA-SR-H021</strain>
    </source>
</reference>
<keyword evidence="3" id="KW-1185">Reference proteome</keyword>
<name>A0ABV1D7Y5_9FIRM</name>
<organism evidence="2 3">
    <name type="scientific">Enterocloster hominis</name>
    <name type="common">ex Hitch et al. 2024</name>
    <dbReference type="NCBI Taxonomy" id="1917870"/>
    <lineage>
        <taxon>Bacteria</taxon>
        <taxon>Bacillati</taxon>
        <taxon>Bacillota</taxon>
        <taxon>Clostridia</taxon>
        <taxon>Lachnospirales</taxon>
        <taxon>Lachnospiraceae</taxon>
        <taxon>Enterocloster</taxon>
    </lineage>
</organism>
<dbReference type="RefSeq" id="WP_040379595.1">
    <property type="nucleotide sequence ID" value="NZ_JBBMFM010000043.1"/>
</dbReference>
<comment type="caution">
    <text evidence="2">The sequence shown here is derived from an EMBL/GenBank/DDBJ whole genome shotgun (WGS) entry which is preliminary data.</text>
</comment>
<keyword evidence="1" id="KW-0472">Membrane</keyword>
<proteinExistence type="predicted"/>
<protein>
    <submittedName>
        <fullName evidence="2">Uncharacterized protein</fullName>
    </submittedName>
</protein>